<feature type="transmembrane region" description="Helical" evidence="5">
    <location>
        <begin position="255"/>
        <end position="282"/>
    </location>
</feature>
<evidence type="ECO:0000313" key="8">
    <source>
        <dbReference type="Proteomes" id="UP000234271"/>
    </source>
</evidence>
<dbReference type="GO" id="GO:0016020">
    <property type="term" value="C:membrane"/>
    <property type="evidence" value="ECO:0007669"/>
    <property type="project" value="UniProtKB-SubCell"/>
</dbReference>
<proteinExistence type="predicted"/>
<keyword evidence="7" id="KW-0436">Ligase</keyword>
<dbReference type="InterPro" id="IPR051533">
    <property type="entry name" value="WaaL-like"/>
</dbReference>
<feature type="transmembrane region" description="Helical" evidence="5">
    <location>
        <begin position="314"/>
        <end position="335"/>
    </location>
</feature>
<accession>A0A2N9YJL6</accession>
<evidence type="ECO:0000259" key="6">
    <source>
        <dbReference type="Pfam" id="PF04932"/>
    </source>
</evidence>
<feature type="transmembrane region" description="Helical" evidence="5">
    <location>
        <begin position="32"/>
        <end position="48"/>
    </location>
</feature>
<comment type="subcellular location">
    <subcellularLocation>
        <location evidence="1">Membrane</location>
        <topology evidence="1">Multi-pass membrane protein</topology>
    </subcellularLocation>
</comment>
<dbReference type="InterPro" id="IPR007016">
    <property type="entry name" value="O-antigen_ligase-rel_domated"/>
</dbReference>
<dbReference type="EMBL" id="CP018889">
    <property type="protein sequence ID" value="AUI70688.2"/>
    <property type="molecule type" value="Genomic_DNA"/>
</dbReference>
<feature type="transmembrane region" description="Helical" evidence="5">
    <location>
        <begin position="288"/>
        <end position="307"/>
    </location>
</feature>
<dbReference type="GO" id="GO:0016874">
    <property type="term" value="F:ligase activity"/>
    <property type="evidence" value="ECO:0007669"/>
    <property type="project" value="UniProtKB-KW"/>
</dbReference>
<feature type="transmembrane region" description="Helical" evidence="5">
    <location>
        <begin position="150"/>
        <end position="168"/>
    </location>
</feature>
<evidence type="ECO:0000313" key="7">
    <source>
        <dbReference type="EMBL" id="AUI70688.2"/>
    </source>
</evidence>
<feature type="transmembrane region" description="Helical" evidence="5">
    <location>
        <begin position="88"/>
        <end position="113"/>
    </location>
</feature>
<dbReference type="PANTHER" id="PTHR37422:SF13">
    <property type="entry name" value="LIPOPOLYSACCHARIDE BIOSYNTHESIS PROTEIN PA4999-RELATED"/>
    <property type="match status" value="1"/>
</dbReference>
<dbReference type="Pfam" id="PF04932">
    <property type="entry name" value="Wzy_C"/>
    <property type="match status" value="1"/>
</dbReference>
<sequence length="491" mass="56048">MISLLKKVYNKALYIYNIKSTLMLTPPLSDRFIFIGLLVLIIWLPIPFASNHGWAWALMEIGIFCSWIAWLTLFLRQKIKLPPLLSQTLPVLLLWGIWLVYITLQCFPLPYYWVDTLSPATAQLYRLANFGTPPPAISLSIDPYITRVELLKSISYALLFTLTLVLVNRHSRLRWVAYCLLMSGVVQAVYGSVMTLTGWEYGFFRSKTAYEGFATGTFVNRNHFANYLILSFSMGLGLLISQLRDTHYETWRQRLRAWLTFIFSHKMRLRLYLIVLVIALILTRSRMGNIAFFSSLLLTGFIGLLFARHTARSVIILLLSLIIIDLLIMGTFFGIEQLSQRLNTTHILGEERGDVYLYALNYWRDYFWLGSGLGSFYVAFPQYWEAGLGGYYDHAHNDYLEFATGTGLIGLGLLACIVLSSLSIALLTLYRRRDPLCRGIALAVIMGITTMLIHSLADFNLQIPANAATFVIFLALAWVSYFMPRHAPRTA</sequence>
<evidence type="ECO:0000256" key="4">
    <source>
        <dbReference type="ARBA" id="ARBA00023136"/>
    </source>
</evidence>
<keyword evidence="3 5" id="KW-1133">Transmembrane helix</keyword>
<dbReference type="PANTHER" id="PTHR37422">
    <property type="entry name" value="TEICHURONIC ACID BIOSYNTHESIS PROTEIN TUAE"/>
    <property type="match status" value="1"/>
</dbReference>
<evidence type="ECO:0000256" key="1">
    <source>
        <dbReference type="ARBA" id="ARBA00004141"/>
    </source>
</evidence>
<keyword evidence="8" id="KW-1185">Reference proteome</keyword>
<name>A0A2N9YJL6_9GAMM</name>
<feature type="domain" description="O-antigen ligase-related" evidence="6">
    <location>
        <begin position="272"/>
        <end position="414"/>
    </location>
</feature>
<evidence type="ECO:0000256" key="3">
    <source>
        <dbReference type="ARBA" id="ARBA00022989"/>
    </source>
</evidence>
<organism evidence="7 8">
    <name type="scientific">Beggiatoa leptomitoformis</name>
    <dbReference type="NCBI Taxonomy" id="288004"/>
    <lineage>
        <taxon>Bacteria</taxon>
        <taxon>Pseudomonadati</taxon>
        <taxon>Pseudomonadota</taxon>
        <taxon>Gammaproteobacteria</taxon>
        <taxon>Thiotrichales</taxon>
        <taxon>Thiotrichaceae</taxon>
        <taxon>Beggiatoa</taxon>
    </lineage>
</organism>
<evidence type="ECO:0000256" key="5">
    <source>
        <dbReference type="SAM" id="Phobius"/>
    </source>
</evidence>
<feature type="transmembrane region" description="Helical" evidence="5">
    <location>
        <begin position="436"/>
        <end position="457"/>
    </location>
</feature>
<feature type="transmembrane region" description="Helical" evidence="5">
    <location>
        <begin position="408"/>
        <end position="429"/>
    </location>
</feature>
<dbReference type="Proteomes" id="UP000234271">
    <property type="component" value="Chromosome"/>
</dbReference>
<feature type="transmembrane region" description="Helical" evidence="5">
    <location>
        <begin position="224"/>
        <end position="243"/>
    </location>
</feature>
<dbReference type="AlphaFoldDB" id="A0A2N9YJL6"/>
<reference evidence="8" key="1">
    <citation type="submission" date="2016-12" db="EMBL/GenBank/DDBJ databases">
        <title>Complete Genome Sequence of Beggiatoa leptomitiformis D-401.</title>
        <authorList>
            <person name="Fomenkov A."/>
            <person name="Vincze T."/>
            <person name="Grabovich M."/>
            <person name="Anton B.P."/>
            <person name="Dubinina G."/>
            <person name="Orlova M."/>
            <person name="Belousova E."/>
            <person name="Roberts R.J."/>
        </authorList>
    </citation>
    <scope>NUCLEOTIDE SEQUENCE [LARGE SCALE GENOMIC DNA]</scope>
    <source>
        <strain evidence="8">D-401</strain>
    </source>
</reference>
<keyword evidence="2 5" id="KW-0812">Transmembrane</keyword>
<feature type="transmembrane region" description="Helical" evidence="5">
    <location>
        <begin position="175"/>
        <end position="204"/>
    </location>
</feature>
<gene>
    <name evidence="7" type="ORF">BLE401_17130</name>
</gene>
<dbReference type="STRING" id="288004.AL038_07185"/>
<keyword evidence="4 5" id="KW-0472">Membrane</keyword>
<feature type="transmembrane region" description="Helical" evidence="5">
    <location>
        <begin position="463"/>
        <end position="483"/>
    </location>
</feature>
<evidence type="ECO:0000256" key="2">
    <source>
        <dbReference type="ARBA" id="ARBA00022692"/>
    </source>
</evidence>
<protein>
    <submittedName>
        <fullName evidence="7">O-antigen ligase family protein</fullName>
    </submittedName>
</protein>
<feature type="transmembrane region" description="Helical" evidence="5">
    <location>
        <begin position="54"/>
        <end position="76"/>
    </location>
</feature>